<name>A0A4R5B0Q2_9ACTN</name>
<gene>
    <name evidence="10" type="ORF">E1293_23080</name>
</gene>
<evidence type="ECO:0000256" key="1">
    <source>
        <dbReference type="ARBA" id="ARBA00004613"/>
    </source>
</evidence>
<evidence type="ECO:0000313" key="11">
    <source>
        <dbReference type="Proteomes" id="UP000295578"/>
    </source>
</evidence>
<keyword evidence="7" id="KW-1015">Disulfide bond</keyword>
<dbReference type="InterPro" id="IPR036819">
    <property type="entry name" value="Subtilisin_inhibitor-like_sf"/>
</dbReference>
<evidence type="ECO:0000256" key="4">
    <source>
        <dbReference type="ARBA" id="ARBA00022525"/>
    </source>
</evidence>
<evidence type="ECO:0000313" key="10">
    <source>
        <dbReference type="EMBL" id="TDD79558.1"/>
    </source>
</evidence>
<dbReference type="SUPFAM" id="SSF55399">
    <property type="entry name" value="Subtilisin inhibitor"/>
    <property type="match status" value="1"/>
</dbReference>
<protein>
    <recommendedName>
        <fullName evidence="9">Subtilisin inhibitor domain-containing protein</fullName>
    </recommendedName>
</protein>
<evidence type="ECO:0000259" key="9">
    <source>
        <dbReference type="Pfam" id="PF00720"/>
    </source>
</evidence>
<dbReference type="Gene3D" id="3.30.350.10">
    <property type="entry name" value="Subtilisin inhibitor-like"/>
    <property type="match status" value="1"/>
</dbReference>
<evidence type="ECO:0000256" key="7">
    <source>
        <dbReference type="ARBA" id="ARBA00023157"/>
    </source>
</evidence>
<dbReference type="Proteomes" id="UP000295578">
    <property type="component" value="Unassembled WGS sequence"/>
</dbReference>
<evidence type="ECO:0000256" key="3">
    <source>
        <dbReference type="ARBA" id="ARBA00011738"/>
    </source>
</evidence>
<comment type="subunit">
    <text evidence="3">Homodimer.</text>
</comment>
<evidence type="ECO:0000256" key="8">
    <source>
        <dbReference type="RuleBase" id="RU003471"/>
    </source>
</evidence>
<dbReference type="Pfam" id="PF00720">
    <property type="entry name" value="SSI"/>
    <property type="match status" value="1"/>
</dbReference>
<evidence type="ECO:0000256" key="2">
    <source>
        <dbReference type="ARBA" id="ARBA00010472"/>
    </source>
</evidence>
<dbReference type="PRINTS" id="PR00294">
    <property type="entry name" value="SSBTLNINHBTR"/>
</dbReference>
<reference evidence="10 11" key="1">
    <citation type="submission" date="2019-03" db="EMBL/GenBank/DDBJ databases">
        <title>Draft genome sequences of novel Actinobacteria.</title>
        <authorList>
            <person name="Sahin N."/>
            <person name="Ay H."/>
            <person name="Saygin H."/>
        </authorList>
    </citation>
    <scope>NUCLEOTIDE SEQUENCE [LARGE SCALE GENOMIC DNA]</scope>
    <source>
        <strain evidence="10 11">DSM 45941</strain>
    </source>
</reference>
<accession>A0A4R5B0Q2</accession>
<evidence type="ECO:0000256" key="5">
    <source>
        <dbReference type="ARBA" id="ARBA00022690"/>
    </source>
</evidence>
<dbReference type="GO" id="GO:0004867">
    <property type="term" value="F:serine-type endopeptidase inhibitor activity"/>
    <property type="evidence" value="ECO:0007669"/>
    <property type="project" value="UniProtKB-KW"/>
</dbReference>
<dbReference type="EMBL" id="SMKY01000109">
    <property type="protein sequence ID" value="TDD79558.1"/>
    <property type="molecule type" value="Genomic_DNA"/>
</dbReference>
<dbReference type="InterPro" id="IPR000691">
    <property type="entry name" value="Prot_inh_I16_SSI"/>
</dbReference>
<comment type="similarity">
    <text evidence="2 8">Belongs to the protease inhibitor I16 (SSI) family.</text>
</comment>
<organism evidence="10 11">
    <name type="scientific">Actinomadura darangshiensis</name>
    <dbReference type="NCBI Taxonomy" id="705336"/>
    <lineage>
        <taxon>Bacteria</taxon>
        <taxon>Bacillati</taxon>
        <taxon>Actinomycetota</taxon>
        <taxon>Actinomycetes</taxon>
        <taxon>Streptosporangiales</taxon>
        <taxon>Thermomonosporaceae</taxon>
        <taxon>Actinomadura</taxon>
    </lineage>
</organism>
<feature type="domain" description="Subtilisin inhibitor" evidence="9">
    <location>
        <begin position="26"/>
        <end position="110"/>
    </location>
</feature>
<keyword evidence="11" id="KW-1185">Reference proteome</keyword>
<comment type="caution">
    <text evidence="10">The sequence shown here is derived from an EMBL/GenBank/DDBJ whole genome shotgun (WGS) entry which is preliminary data.</text>
</comment>
<comment type="subcellular location">
    <subcellularLocation>
        <location evidence="1">Secreted</location>
    </subcellularLocation>
</comment>
<evidence type="ECO:0000256" key="6">
    <source>
        <dbReference type="ARBA" id="ARBA00022900"/>
    </source>
</evidence>
<proteinExistence type="inferred from homology"/>
<keyword evidence="6 8" id="KW-0722">Serine protease inhibitor</keyword>
<dbReference type="RefSeq" id="WP_132199540.1">
    <property type="nucleotide sequence ID" value="NZ_SMKY01000109.1"/>
</dbReference>
<dbReference type="AlphaFoldDB" id="A0A4R5B0Q2"/>
<keyword evidence="4" id="KW-0964">Secreted</keyword>
<sequence>MPNLVTGAVLGAVVALMAAVPNDSETSLRLSVTHAGGSASSTRAVTLRCGPDGGEHPQAARACLELSGSGGRFEHAPDGRMCTDVHSPVVARAEGRRHGKPARFRAEYGNDCVMRARTGTVFAF</sequence>
<dbReference type="OrthoDB" id="4567948at2"/>
<dbReference type="InterPro" id="IPR023549">
    <property type="entry name" value="Subtilisin_inhibitor"/>
</dbReference>
<dbReference type="GO" id="GO:0005576">
    <property type="term" value="C:extracellular region"/>
    <property type="evidence" value="ECO:0007669"/>
    <property type="project" value="UniProtKB-SubCell"/>
</dbReference>
<keyword evidence="5 8" id="KW-0646">Protease inhibitor</keyword>